<evidence type="ECO:0000313" key="2">
    <source>
        <dbReference type="EMBL" id="GFG73495.1"/>
    </source>
</evidence>
<accession>A0A7I9XU86</accession>
<sequence length="403" mass="41913">MTPAMCSQQRGRYGAESAAVSIPVSGGVVGIAVTPGGHVYAATTDGVTVIDGRDHRVITTVPIPGHPKNIVTAGDGSTVCVIGYSGLVSMICPTHHTVRTGRCAPTVDEVAAPDGSRFYLAHGPVGDASRHSRISVIDPSGTTIAAIRLPGRIASLAVSSDGARLYAATSERLPHHQYDQGSVLVIDTTTYAVVDRIPIGVCPSAMTLGPEGWRLYVTHPEIRCVSAVNLKTRQVSLIPVEDIPLRVVVSPAGCAYVITVGSVAVVDTVTNTVRTHIAGDLPRGVAADPDGRYLYVTNFGGGSVTVIDMATHSVVTTIEVGGNPEAVAVHPEGRWLYVGDYWAATVTALATPRSADTSVPRTVNLPARRETEAETLPLTGAAADSGERCENSGGHISAPEPVR</sequence>
<name>A0A7I9XU86_9MYCO</name>
<dbReference type="InterPro" id="IPR051200">
    <property type="entry name" value="Host-pathogen_enzymatic-act"/>
</dbReference>
<gene>
    <name evidence="2" type="ORF">MBOT_08600</name>
</gene>
<dbReference type="InterPro" id="IPR011964">
    <property type="entry name" value="YVTN_b-propeller_repeat"/>
</dbReference>
<organism evidence="2 3">
    <name type="scientific">Mycobacterium botniense</name>
    <dbReference type="NCBI Taxonomy" id="84962"/>
    <lineage>
        <taxon>Bacteria</taxon>
        <taxon>Bacillati</taxon>
        <taxon>Actinomycetota</taxon>
        <taxon>Actinomycetes</taxon>
        <taxon>Mycobacteriales</taxon>
        <taxon>Mycobacteriaceae</taxon>
        <taxon>Mycobacterium</taxon>
    </lineage>
</organism>
<dbReference type="RefSeq" id="WP_163754687.1">
    <property type="nucleotide sequence ID" value="NZ_BLKW01000002.1"/>
</dbReference>
<evidence type="ECO:0000313" key="3">
    <source>
        <dbReference type="Proteomes" id="UP000465361"/>
    </source>
</evidence>
<dbReference type="EMBL" id="BLKW01000002">
    <property type="protein sequence ID" value="GFG73495.1"/>
    <property type="molecule type" value="Genomic_DNA"/>
</dbReference>
<dbReference type="Proteomes" id="UP000465361">
    <property type="component" value="Unassembled WGS sequence"/>
</dbReference>
<dbReference type="PANTHER" id="PTHR47197:SF3">
    <property type="entry name" value="DIHYDRO-HEME D1 DEHYDROGENASE"/>
    <property type="match status" value="1"/>
</dbReference>
<proteinExistence type="predicted"/>
<protein>
    <submittedName>
        <fullName evidence="2">Uncharacterized protein</fullName>
    </submittedName>
</protein>
<feature type="region of interest" description="Disordered" evidence="1">
    <location>
        <begin position="367"/>
        <end position="403"/>
    </location>
</feature>
<dbReference type="AlphaFoldDB" id="A0A7I9XU86"/>
<dbReference type="Gene3D" id="2.130.10.10">
    <property type="entry name" value="YVTN repeat-like/Quinoprotein amine dehydrogenase"/>
    <property type="match status" value="3"/>
</dbReference>
<comment type="caution">
    <text evidence="2">The sequence shown here is derived from an EMBL/GenBank/DDBJ whole genome shotgun (WGS) entry which is preliminary data.</text>
</comment>
<dbReference type="InterPro" id="IPR011048">
    <property type="entry name" value="Haem_d1_sf"/>
</dbReference>
<dbReference type="SUPFAM" id="SSF101898">
    <property type="entry name" value="NHL repeat"/>
    <property type="match status" value="1"/>
</dbReference>
<dbReference type="SUPFAM" id="SSF51004">
    <property type="entry name" value="C-terminal (heme d1) domain of cytochrome cd1-nitrite reductase"/>
    <property type="match status" value="1"/>
</dbReference>
<dbReference type="InterPro" id="IPR015943">
    <property type="entry name" value="WD40/YVTN_repeat-like_dom_sf"/>
</dbReference>
<keyword evidence="3" id="KW-1185">Reference proteome</keyword>
<dbReference type="PANTHER" id="PTHR47197">
    <property type="entry name" value="PROTEIN NIRF"/>
    <property type="match status" value="1"/>
</dbReference>
<evidence type="ECO:0000256" key="1">
    <source>
        <dbReference type="SAM" id="MobiDB-lite"/>
    </source>
</evidence>
<reference evidence="2 3" key="1">
    <citation type="journal article" date="2019" name="Emerg. Microbes Infect.">
        <title>Comprehensive subspecies identification of 175 nontuberculous mycobacteria species based on 7547 genomic profiles.</title>
        <authorList>
            <person name="Matsumoto Y."/>
            <person name="Kinjo T."/>
            <person name="Motooka D."/>
            <person name="Nabeya D."/>
            <person name="Jung N."/>
            <person name="Uechi K."/>
            <person name="Horii T."/>
            <person name="Iida T."/>
            <person name="Fujita J."/>
            <person name="Nakamura S."/>
        </authorList>
    </citation>
    <scope>NUCLEOTIDE SEQUENCE [LARGE SCALE GENOMIC DNA]</scope>
    <source>
        <strain evidence="2 3">JCM 17322</strain>
    </source>
</reference>
<dbReference type="Pfam" id="PF02239">
    <property type="entry name" value="Cytochrom_D1"/>
    <property type="match status" value="1"/>
</dbReference>
<dbReference type="NCBIfam" id="TIGR02276">
    <property type="entry name" value="beta_rpt_yvtn"/>
    <property type="match status" value="1"/>
</dbReference>